<evidence type="ECO:0000256" key="1">
    <source>
        <dbReference type="ARBA" id="ARBA00001917"/>
    </source>
</evidence>
<accession>A0A4R9GHA4</accession>
<sequence length="366" mass="39390">MSTHPLFTPYLLGRIELKNRVVMSPMTRSRAIGNVPNDLMAEYYAQRAEAGLIVTEGTSPSPNGLGYSRIPGIFSEEQTQGWGKVADAVHQNGGRIFVQIMHTGRVGHPINLPAGAEVIAPSAVGLSGNIWTDSEGNQKYPVPREMNSEDIQKTIQEFVHGAENAIRAGLDGVELHGANGYLIDQFLNPAANQRTDQYGGSPANRNRFAIEVAAAVSKAIGPERVGIRISPYGVFNDLGSFEGLEGQYEELAKELGKLKLAYVHIVDHSSMGAPKPNASTVQKIRTAYKSGNPAGAYILSGGYDTTRADADLEAHAGDLIGFGRHFIANPDLVDRLKNGLTLSSPDEGTFYTPGEKGYTDYAYAAR</sequence>
<dbReference type="CDD" id="cd02933">
    <property type="entry name" value="OYE_like_FMN"/>
    <property type="match status" value="1"/>
</dbReference>
<keyword evidence="6" id="KW-1185">Reference proteome</keyword>
<proteinExistence type="inferred from homology"/>
<dbReference type="AlphaFoldDB" id="A0A4R9GHA4"/>
<evidence type="ECO:0000313" key="5">
    <source>
        <dbReference type="EMBL" id="TGK12017.1"/>
    </source>
</evidence>
<keyword evidence="3" id="KW-0560">Oxidoreductase</keyword>
<dbReference type="Proteomes" id="UP000298458">
    <property type="component" value="Unassembled WGS sequence"/>
</dbReference>
<dbReference type="GO" id="GO:0010181">
    <property type="term" value="F:FMN binding"/>
    <property type="evidence" value="ECO:0007669"/>
    <property type="project" value="InterPro"/>
</dbReference>
<dbReference type="EMBL" id="RQET01000004">
    <property type="protein sequence ID" value="TGK12017.1"/>
    <property type="molecule type" value="Genomic_DNA"/>
</dbReference>
<name>A0A4R9GHA4_9LEPT</name>
<dbReference type="InterPro" id="IPR013785">
    <property type="entry name" value="Aldolase_TIM"/>
</dbReference>
<comment type="caution">
    <text evidence="5">The sequence shown here is derived from an EMBL/GenBank/DDBJ whole genome shotgun (WGS) entry which is preliminary data.</text>
</comment>
<dbReference type="GO" id="GO:0016628">
    <property type="term" value="F:oxidoreductase activity, acting on the CH-CH group of donors, NAD or NADP as acceptor"/>
    <property type="evidence" value="ECO:0007669"/>
    <property type="project" value="UniProtKB-ARBA"/>
</dbReference>
<comment type="cofactor">
    <cofactor evidence="1">
        <name>FMN</name>
        <dbReference type="ChEBI" id="CHEBI:58210"/>
    </cofactor>
</comment>
<evidence type="ECO:0000256" key="3">
    <source>
        <dbReference type="ARBA" id="ARBA00023002"/>
    </source>
</evidence>
<dbReference type="GO" id="GO:0005829">
    <property type="term" value="C:cytosol"/>
    <property type="evidence" value="ECO:0007669"/>
    <property type="project" value="UniProtKB-ARBA"/>
</dbReference>
<comment type="similarity">
    <text evidence="2">Belongs to the NADH:flavin oxidoreductase/NADH oxidase family.</text>
</comment>
<dbReference type="Gene3D" id="3.20.20.70">
    <property type="entry name" value="Aldolase class I"/>
    <property type="match status" value="1"/>
</dbReference>
<dbReference type="PANTHER" id="PTHR22893">
    <property type="entry name" value="NADH OXIDOREDUCTASE-RELATED"/>
    <property type="match status" value="1"/>
</dbReference>
<dbReference type="InterPro" id="IPR001155">
    <property type="entry name" value="OxRdtase_FMN_N"/>
</dbReference>
<dbReference type="InterPro" id="IPR045247">
    <property type="entry name" value="Oye-like"/>
</dbReference>
<feature type="domain" description="NADH:flavin oxidoreductase/NADH oxidase N-terminal" evidence="4">
    <location>
        <begin position="6"/>
        <end position="341"/>
    </location>
</feature>
<dbReference type="RefSeq" id="WP_135767421.1">
    <property type="nucleotide sequence ID" value="NZ_RQET01000004.1"/>
</dbReference>
<organism evidence="5 6">
    <name type="scientific">Leptospira fletcheri</name>
    <dbReference type="NCBI Taxonomy" id="2484981"/>
    <lineage>
        <taxon>Bacteria</taxon>
        <taxon>Pseudomonadati</taxon>
        <taxon>Spirochaetota</taxon>
        <taxon>Spirochaetia</taxon>
        <taxon>Leptospirales</taxon>
        <taxon>Leptospiraceae</taxon>
        <taxon>Leptospira</taxon>
    </lineage>
</organism>
<protein>
    <submittedName>
        <fullName evidence="5">Alkene reductase</fullName>
    </submittedName>
</protein>
<dbReference type="OrthoDB" id="9772736at2"/>
<reference evidence="5" key="1">
    <citation type="journal article" date="2019" name="PLoS Negl. Trop. Dis.">
        <title>Revisiting the worldwide diversity of Leptospira species in the environment.</title>
        <authorList>
            <person name="Vincent A.T."/>
            <person name="Schiettekatte O."/>
            <person name="Bourhy P."/>
            <person name="Veyrier F.J."/>
            <person name="Picardeau M."/>
        </authorList>
    </citation>
    <scope>NUCLEOTIDE SEQUENCE [LARGE SCALE GENOMIC DNA]</scope>
    <source>
        <strain evidence="5">SSW15</strain>
    </source>
</reference>
<evidence type="ECO:0000256" key="2">
    <source>
        <dbReference type="ARBA" id="ARBA00005979"/>
    </source>
</evidence>
<dbReference type="FunFam" id="3.20.20.70:FF:000059">
    <property type="entry name" value="N-ethylmaleimide reductase, FMN-linked"/>
    <property type="match status" value="1"/>
</dbReference>
<evidence type="ECO:0000259" key="4">
    <source>
        <dbReference type="Pfam" id="PF00724"/>
    </source>
</evidence>
<dbReference type="Pfam" id="PF00724">
    <property type="entry name" value="Oxidored_FMN"/>
    <property type="match status" value="1"/>
</dbReference>
<dbReference type="SUPFAM" id="SSF51395">
    <property type="entry name" value="FMN-linked oxidoreductases"/>
    <property type="match status" value="1"/>
</dbReference>
<dbReference type="PANTHER" id="PTHR22893:SF91">
    <property type="entry name" value="NADPH DEHYDROGENASE 2-RELATED"/>
    <property type="match status" value="1"/>
</dbReference>
<evidence type="ECO:0000313" key="6">
    <source>
        <dbReference type="Proteomes" id="UP000298458"/>
    </source>
</evidence>
<gene>
    <name evidence="5" type="ORF">EHO60_07025</name>
</gene>